<keyword evidence="4" id="KW-1185">Reference proteome</keyword>
<keyword evidence="1" id="KW-0732">Signal</keyword>
<dbReference type="PANTHER" id="PTHR35509">
    <property type="entry name" value="DOMAIN PROTEIN, PUTATIVE (DUF1995)-RELATED"/>
    <property type="match status" value="1"/>
</dbReference>
<dbReference type="Pfam" id="PF09353">
    <property type="entry name" value="DUF1995"/>
    <property type="match status" value="1"/>
</dbReference>
<organism evidence="3 4">
    <name type="scientific">Triparma columacea</name>
    <dbReference type="NCBI Taxonomy" id="722753"/>
    <lineage>
        <taxon>Eukaryota</taxon>
        <taxon>Sar</taxon>
        <taxon>Stramenopiles</taxon>
        <taxon>Ochrophyta</taxon>
        <taxon>Bolidophyceae</taxon>
        <taxon>Parmales</taxon>
        <taxon>Triparmaceae</taxon>
        <taxon>Triparma</taxon>
    </lineage>
</organism>
<proteinExistence type="predicted"/>
<dbReference type="OrthoDB" id="427467at2759"/>
<name>A0A9W7G5W6_9STRA</name>
<protein>
    <recommendedName>
        <fullName evidence="2">DUF1995 domain-containing protein</fullName>
    </recommendedName>
</protein>
<evidence type="ECO:0000313" key="3">
    <source>
        <dbReference type="EMBL" id="GMI34347.1"/>
    </source>
</evidence>
<dbReference type="InterPro" id="IPR053021">
    <property type="entry name" value="Chloroplast_ADK"/>
</dbReference>
<comment type="caution">
    <text evidence="3">The sequence shown here is derived from an EMBL/GenBank/DDBJ whole genome shotgun (WGS) entry which is preliminary data.</text>
</comment>
<evidence type="ECO:0000313" key="4">
    <source>
        <dbReference type="Proteomes" id="UP001165065"/>
    </source>
</evidence>
<dbReference type="PANTHER" id="PTHR35509:SF1">
    <property type="entry name" value="DOMAIN PROTEIN, PUTATIVE (DUF1995)-RELATED"/>
    <property type="match status" value="1"/>
</dbReference>
<feature type="domain" description="DUF1995" evidence="2">
    <location>
        <begin position="26"/>
        <end position="299"/>
    </location>
</feature>
<accession>A0A9W7G5W6</accession>
<feature type="signal peptide" evidence="1">
    <location>
        <begin position="1"/>
        <end position="22"/>
    </location>
</feature>
<gene>
    <name evidence="3" type="ORF">TrCOL_g13863</name>
</gene>
<dbReference type="InterPro" id="IPR018962">
    <property type="entry name" value="DUF1995"/>
</dbReference>
<dbReference type="Proteomes" id="UP001165065">
    <property type="component" value="Unassembled WGS sequence"/>
</dbReference>
<evidence type="ECO:0000256" key="1">
    <source>
        <dbReference type="SAM" id="SignalP"/>
    </source>
</evidence>
<reference evidence="4" key="1">
    <citation type="journal article" date="2023" name="Commun. Biol.">
        <title>Genome analysis of Parmales, the sister group of diatoms, reveals the evolutionary specialization of diatoms from phago-mixotrophs to photoautotrophs.</title>
        <authorList>
            <person name="Ban H."/>
            <person name="Sato S."/>
            <person name="Yoshikawa S."/>
            <person name="Yamada K."/>
            <person name="Nakamura Y."/>
            <person name="Ichinomiya M."/>
            <person name="Sato N."/>
            <person name="Blanc-Mathieu R."/>
            <person name="Endo H."/>
            <person name="Kuwata A."/>
            <person name="Ogata H."/>
        </authorList>
    </citation>
    <scope>NUCLEOTIDE SEQUENCE [LARGE SCALE GENOMIC DNA]</scope>
</reference>
<dbReference type="AlphaFoldDB" id="A0A9W7G5W6"/>
<dbReference type="EMBL" id="BRYA01000040">
    <property type="protein sequence ID" value="GMI34347.1"/>
    <property type="molecule type" value="Genomic_DNA"/>
</dbReference>
<evidence type="ECO:0000259" key="2">
    <source>
        <dbReference type="Pfam" id="PF09353"/>
    </source>
</evidence>
<sequence>MMMSKKFSCPLLILTLITNILALQLPKSVKESVTLCRKSVQSALSDRTSRMVVEFPTGTDFQLENKGGKGKRGGGGGLRELIGGDDDVGGGSTSVAMPTRYDIDRSERELARVFVEMFQPLGGEAITVCFNDWDRAEEAKRIWEGDVGADCNIVGIGLGSGSPTANKKKNKKKGRGSGGGFMKAMSEVAASPSPLAGEEGGGGGLIANFLPPQTECAIFVGPTAKELVKISTVHSAVGPGCLLILLNPRSLGWPSLGGKVNQDVFNLEVFKDVWSLQTARGSTELMQYHEHGGGYVLATRPRRSGGGGEGGDFFKDLVNKVQGGVKGGKVVEKGDRPWGKEEVEGIWERVRGEEEGM</sequence>
<feature type="chain" id="PRO_5040863574" description="DUF1995 domain-containing protein" evidence="1">
    <location>
        <begin position="23"/>
        <end position="357"/>
    </location>
</feature>